<dbReference type="InterPro" id="IPR012441">
    <property type="entry name" value="DUF1643"/>
</dbReference>
<gene>
    <name evidence="1" type="ORF">W7K_02885</name>
</gene>
<accession>A0A0L8AEG7</accession>
<evidence type="ECO:0000313" key="2">
    <source>
        <dbReference type="Proteomes" id="UP000036890"/>
    </source>
</evidence>
<reference evidence="1 2" key="1">
    <citation type="journal article" date="2012" name="J. Bacteriol.">
        <title>Genome sequence of a novel nicotine-degrading strain, Pseudomonas geniculata N1.</title>
        <authorList>
            <person name="Tang H."/>
            <person name="Yu H."/>
            <person name="Tai C."/>
            <person name="Huang K."/>
            <person name="Liu Y."/>
            <person name="Wang L."/>
            <person name="Yao Y."/>
            <person name="Wu G."/>
            <person name="Xu P."/>
        </authorList>
    </citation>
    <scope>NUCLEOTIDE SEQUENCE [LARGE SCALE GENOMIC DNA]</scope>
    <source>
        <strain evidence="1 2">N1</strain>
    </source>
</reference>
<name>A0A0L8AEG7_9GAMM</name>
<evidence type="ECO:0000313" key="1">
    <source>
        <dbReference type="EMBL" id="KOF00671.1"/>
    </source>
</evidence>
<dbReference type="EMBL" id="AJLO02000007">
    <property type="protein sequence ID" value="KOF00671.1"/>
    <property type="molecule type" value="Genomic_DNA"/>
</dbReference>
<sequence>MQTAVISDCGNYRYLLTRPTQVVRPERGTALFLMLNPSTADADVDDPTIRRCRGFAKAWGCNGLTVANLFALRSTDPALLLSHAAPIGPLNDGWLRKLASEYGDVVCAWGAHSMAVGRSIVVAQLLRQAGARLWCLGTTKQGFPRHPLYVRGDQPLVDWKEPGNA</sequence>
<evidence type="ECO:0008006" key="3">
    <source>
        <dbReference type="Google" id="ProtNLM"/>
    </source>
</evidence>
<dbReference type="Proteomes" id="UP000036890">
    <property type="component" value="Unassembled WGS sequence"/>
</dbReference>
<dbReference type="AlphaFoldDB" id="A0A0L8AEG7"/>
<protein>
    <recommendedName>
        <fullName evidence="3">DUF1643 domain-containing protein</fullName>
    </recommendedName>
</protein>
<dbReference type="OrthoDB" id="9807577at2"/>
<dbReference type="Pfam" id="PF07799">
    <property type="entry name" value="DUF1643"/>
    <property type="match status" value="1"/>
</dbReference>
<organism evidence="1 2">
    <name type="scientific">Stenotrophomonas geniculata N1</name>
    <dbReference type="NCBI Taxonomy" id="1167641"/>
    <lineage>
        <taxon>Bacteria</taxon>
        <taxon>Pseudomonadati</taxon>
        <taxon>Pseudomonadota</taxon>
        <taxon>Gammaproteobacteria</taxon>
        <taxon>Lysobacterales</taxon>
        <taxon>Lysobacteraceae</taxon>
        <taxon>Stenotrophomonas</taxon>
    </lineage>
</organism>
<proteinExistence type="predicted"/>
<comment type="caution">
    <text evidence="1">The sequence shown here is derived from an EMBL/GenBank/DDBJ whole genome shotgun (WGS) entry which is preliminary data.</text>
</comment>